<accession>A0ABP9NSW7</accession>
<feature type="region of interest" description="Disordered" evidence="1">
    <location>
        <begin position="1"/>
        <end position="107"/>
    </location>
</feature>
<keyword evidence="3" id="KW-1185">Reference proteome</keyword>
<organism evidence="2 3">
    <name type="scientific">Prosthecobacter algae</name>
    <dbReference type="NCBI Taxonomy" id="1144682"/>
    <lineage>
        <taxon>Bacteria</taxon>
        <taxon>Pseudomonadati</taxon>
        <taxon>Verrucomicrobiota</taxon>
        <taxon>Verrucomicrobiia</taxon>
        <taxon>Verrucomicrobiales</taxon>
        <taxon>Verrucomicrobiaceae</taxon>
        <taxon>Prosthecobacter</taxon>
    </lineage>
</organism>
<reference evidence="3" key="1">
    <citation type="journal article" date="2019" name="Int. J. Syst. Evol. Microbiol.">
        <title>The Global Catalogue of Microorganisms (GCM) 10K type strain sequencing project: providing services to taxonomists for standard genome sequencing and annotation.</title>
        <authorList>
            <consortium name="The Broad Institute Genomics Platform"/>
            <consortium name="The Broad Institute Genome Sequencing Center for Infectious Disease"/>
            <person name="Wu L."/>
            <person name="Ma J."/>
        </authorList>
    </citation>
    <scope>NUCLEOTIDE SEQUENCE [LARGE SCALE GENOMIC DNA]</scope>
    <source>
        <strain evidence="3">JCM 18053</strain>
    </source>
</reference>
<comment type="caution">
    <text evidence="2">The sequence shown here is derived from an EMBL/GenBank/DDBJ whole genome shotgun (WGS) entry which is preliminary data.</text>
</comment>
<feature type="compositionally biased region" description="Basic and acidic residues" evidence="1">
    <location>
        <begin position="27"/>
        <end position="43"/>
    </location>
</feature>
<proteinExistence type="predicted"/>
<dbReference type="Proteomes" id="UP001499852">
    <property type="component" value="Unassembled WGS sequence"/>
</dbReference>
<evidence type="ECO:0000313" key="3">
    <source>
        <dbReference type="Proteomes" id="UP001499852"/>
    </source>
</evidence>
<gene>
    <name evidence="2" type="ORF">GCM10023213_03400</name>
</gene>
<evidence type="ECO:0000313" key="2">
    <source>
        <dbReference type="EMBL" id="GAA5133472.1"/>
    </source>
</evidence>
<name>A0ABP9NSW7_9BACT</name>
<sequence length="107" mass="11744">MPPLPSRPKNNSLRDLDGDGDVDLADDPTHDLDRDGRIDAADRESEDLDRDNDIDARDRELKNEQLEEAAQEQKESVGAALGKTKDSEGKWQKANAPALPQQGPKVG</sequence>
<protein>
    <submittedName>
        <fullName evidence="2">Uncharacterized protein</fullName>
    </submittedName>
</protein>
<dbReference type="EMBL" id="BAABIA010000001">
    <property type="protein sequence ID" value="GAA5133472.1"/>
    <property type="molecule type" value="Genomic_DNA"/>
</dbReference>
<evidence type="ECO:0000256" key="1">
    <source>
        <dbReference type="SAM" id="MobiDB-lite"/>
    </source>
</evidence>
<dbReference type="RefSeq" id="WP_345734640.1">
    <property type="nucleotide sequence ID" value="NZ_BAABIA010000001.1"/>
</dbReference>
<feature type="compositionally biased region" description="Basic and acidic residues" evidence="1">
    <location>
        <begin position="51"/>
        <end position="75"/>
    </location>
</feature>